<evidence type="ECO:0000313" key="1">
    <source>
        <dbReference type="EMBL" id="KAK1893845.1"/>
    </source>
</evidence>
<dbReference type="AlphaFoldDB" id="A0AAD9C0X7"/>
<comment type="caution">
    <text evidence="1">The sequence shown here is derived from an EMBL/GenBank/DDBJ whole genome shotgun (WGS) entry which is preliminary data.</text>
</comment>
<accession>A0AAD9C0X7</accession>
<gene>
    <name evidence="1" type="ORF">KUDE01_019307</name>
</gene>
<organism evidence="1 2">
    <name type="scientific">Dissostichus eleginoides</name>
    <name type="common">Patagonian toothfish</name>
    <name type="synonym">Dissostichus amissus</name>
    <dbReference type="NCBI Taxonomy" id="100907"/>
    <lineage>
        <taxon>Eukaryota</taxon>
        <taxon>Metazoa</taxon>
        <taxon>Chordata</taxon>
        <taxon>Craniata</taxon>
        <taxon>Vertebrata</taxon>
        <taxon>Euteleostomi</taxon>
        <taxon>Actinopterygii</taxon>
        <taxon>Neopterygii</taxon>
        <taxon>Teleostei</taxon>
        <taxon>Neoteleostei</taxon>
        <taxon>Acanthomorphata</taxon>
        <taxon>Eupercaria</taxon>
        <taxon>Perciformes</taxon>
        <taxon>Notothenioidei</taxon>
        <taxon>Nototheniidae</taxon>
        <taxon>Dissostichus</taxon>
    </lineage>
</organism>
<dbReference type="EMBL" id="JASDAP010000011">
    <property type="protein sequence ID" value="KAK1893845.1"/>
    <property type="molecule type" value="Genomic_DNA"/>
</dbReference>
<evidence type="ECO:0000313" key="2">
    <source>
        <dbReference type="Proteomes" id="UP001228049"/>
    </source>
</evidence>
<protein>
    <submittedName>
        <fullName evidence="1">Pantothenate kinase</fullName>
    </submittedName>
</protein>
<keyword evidence="1" id="KW-0808">Transferase</keyword>
<reference evidence="1" key="1">
    <citation type="submission" date="2023-04" db="EMBL/GenBank/DDBJ databases">
        <title>Chromosome-level genome of Chaenocephalus aceratus.</title>
        <authorList>
            <person name="Park H."/>
        </authorList>
    </citation>
    <scope>NUCLEOTIDE SEQUENCE</scope>
    <source>
        <strain evidence="1">DE</strain>
        <tissue evidence="1">Muscle</tissue>
    </source>
</reference>
<sequence>MQLFSRLYIACQTREGKLHEFFRHKNQPCPPALSEGGGLRFGKKSDLLSCLKDVHSAYSDGPKVTCTIVDGAAIIQMLKPTSVKTFNEYTQEIFIPYLNRKLGHVTRLDLVWDRYLESCYKSKVWGRGAETCGRRCTHSQKLAKLSQS</sequence>
<dbReference type="Proteomes" id="UP001228049">
    <property type="component" value="Unassembled WGS sequence"/>
</dbReference>
<proteinExistence type="predicted"/>
<keyword evidence="1" id="KW-0418">Kinase</keyword>
<dbReference type="GO" id="GO:0016301">
    <property type="term" value="F:kinase activity"/>
    <property type="evidence" value="ECO:0007669"/>
    <property type="project" value="UniProtKB-KW"/>
</dbReference>
<keyword evidence="2" id="KW-1185">Reference proteome</keyword>
<name>A0AAD9C0X7_DISEL</name>